<feature type="compositionally biased region" description="Low complexity" evidence="1">
    <location>
        <begin position="534"/>
        <end position="551"/>
    </location>
</feature>
<proteinExistence type="predicted"/>
<organism evidence="4 5">
    <name type="scientific">Cuscuta epithymum</name>
    <dbReference type="NCBI Taxonomy" id="186058"/>
    <lineage>
        <taxon>Eukaryota</taxon>
        <taxon>Viridiplantae</taxon>
        <taxon>Streptophyta</taxon>
        <taxon>Embryophyta</taxon>
        <taxon>Tracheophyta</taxon>
        <taxon>Spermatophyta</taxon>
        <taxon>Magnoliopsida</taxon>
        <taxon>eudicotyledons</taxon>
        <taxon>Gunneridae</taxon>
        <taxon>Pentapetalae</taxon>
        <taxon>asterids</taxon>
        <taxon>lamiids</taxon>
        <taxon>Solanales</taxon>
        <taxon>Convolvulaceae</taxon>
        <taxon>Cuscuteae</taxon>
        <taxon>Cuscuta</taxon>
        <taxon>Cuscuta subgen. Cuscuta</taxon>
    </lineage>
</organism>
<name>A0AAV0DE90_9ASTE</name>
<dbReference type="Proteomes" id="UP001152523">
    <property type="component" value="Unassembled WGS sequence"/>
</dbReference>
<dbReference type="InterPro" id="IPR021950">
    <property type="entry name" value="Spt20"/>
</dbReference>
<dbReference type="GO" id="GO:0003712">
    <property type="term" value="F:transcription coregulator activity"/>
    <property type="evidence" value="ECO:0007669"/>
    <property type="project" value="InterPro"/>
</dbReference>
<keyword evidence="5" id="KW-1185">Reference proteome</keyword>
<dbReference type="GO" id="GO:0006357">
    <property type="term" value="P:regulation of transcription by RNA polymerase II"/>
    <property type="evidence" value="ECO:0007669"/>
    <property type="project" value="TreeGrafter"/>
</dbReference>
<dbReference type="PANTHER" id="PTHR13526">
    <property type="entry name" value="TRANSCRIPTION FACTOR SPT20 HOMOLOG"/>
    <property type="match status" value="1"/>
</dbReference>
<feature type="region of interest" description="Disordered" evidence="1">
    <location>
        <begin position="576"/>
        <end position="595"/>
    </location>
</feature>
<feature type="domain" description="PHL" evidence="3">
    <location>
        <begin position="654"/>
        <end position="807"/>
    </location>
</feature>
<feature type="region of interest" description="Disordered" evidence="1">
    <location>
        <begin position="471"/>
        <end position="502"/>
    </location>
</feature>
<gene>
    <name evidence="4" type="ORF">CEPIT_LOCUS14567</name>
</gene>
<feature type="compositionally biased region" description="Polar residues" evidence="1">
    <location>
        <begin position="576"/>
        <end position="587"/>
    </location>
</feature>
<feature type="domain" description="Spt20-like SEP" evidence="2">
    <location>
        <begin position="77"/>
        <end position="230"/>
    </location>
</feature>
<evidence type="ECO:0000259" key="3">
    <source>
        <dbReference type="Pfam" id="PF20474"/>
    </source>
</evidence>
<dbReference type="PANTHER" id="PTHR13526:SF8">
    <property type="entry name" value="TRANSCRIPTION FACTOR SPT20 HOMOLOG"/>
    <property type="match status" value="1"/>
</dbReference>
<dbReference type="InterPro" id="IPR046467">
    <property type="entry name" value="PHL_dom"/>
</dbReference>
<dbReference type="InterPro" id="IPR046468">
    <property type="entry name" value="Spt20-like_SEP"/>
</dbReference>
<comment type="caution">
    <text evidence="4">The sequence shown here is derived from an EMBL/GenBank/DDBJ whole genome shotgun (WGS) entry which is preliminary data.</text>
</comment>
<dbReference type="Pfam" id="PF12090">
    <property type="entry name" value="Spt20_SEP"/>
    <property type="match status" value="1"/>
</dbReference>
<feature type="compositionally biased region" description="Polar residues" evidence="1">
    <location>
        <begin position="483"/>
        <end position="502"/>
    </location>
</feature>
<feature type="region of interest" description="Disordered" evidence="1">
    <location>
        <begin position="516"/>
        <end position="557"/>
    </location>
</feature>
<feature type="compositionally biased region" description="Polar residues" evidence="1">
    <location>
        <begin position="1224"/>
        <end position="1256"/>
    </location>
</feature>
<feature type="region of interest" description="Disordered" evidence="1">
    <location>
        <begin position="810"/>
        <end position="918"/>
    </location>
</feature>
<feature type="compositionally biased region" description="Low complexity" evidence="1">
    <location>
        <begin position="1126"/>
        <end position="1192"/>
    </location>
</feature>
<feature type="compositionally biased region" description="Low complexity" evidence="1">
    <location>
        <begin position="900"/>
        <end position="918"/>
    </location>
</feature>
<accession>A0AAV0DE90</accession>
<reference evidence="4" key="1">
    <citation type="submission" date="2022-07" db="EMBL/GenBank/DDBJ databases">
        <authorList>
            <person name="Macas J."/>
            <person name="Novak P."/>
            <person name="Neumann P."/>
        </authorList>
    </citation>
    <scope>NUCLEOTIDE SEQUENCE</scope>
</reference>
<evidence type="ECO:0000313" key="5">
    <source>
        <dbReference type="Proteomes" id="UP001152523"/>
    </source>
</evidence>
<dbReference type="GO" id="GO:0000124">
    <property type="term" value="C:SAGA complex"/>
    <property type="evidence" value="ECO:0007669"/>
    <property type="project" value="InterPro"/>
</dbReference>
<feature type="compositionally biased region" description="Polar residues" evidence="1">
    <location>
        <begin position="852"/>
        <end position="871"/>
    </location>
</feature>
<feature type="region of interest" description="Disordered" evidence="1">
    <location>
        <begin position="1126"/>
        <end position="1256"/>
    </location>
</feature>
<protein>
    <submittedName>
        <fullName evidence="4">Uncharacterized protein</fullName>
    </submittedName>
</protein>
<dbReference type="EMBL" id="CAMAPF010000101">
    <property type="protein sequence ID" value="CAH9098841.1"/>
    <property type="molecule type" value="Genomic_DNA"/>
</dbReference>
<dbReference type="Pfam" id="PF20474">
    <property type="entry name" value="PHL"/>
    <property type="match status" value="1"/>
</dbReference>
<sequence>MGISFRVSKTGTRYRPRIQVQPDTDASGDKEDVVSAARTQKLRNSALPHNDSISSSAARKVSPEATDVDESISGVSENEVSFSLNLYLDGYSIGKPSENDSSGDVPRILHPYDRTSETLFSAIESGRLPSDILDDMPCKYINGALVCEVRDYRKCLSEAGQGSQPVTLCPLVTKVCLKMSLENVVKDIPLISNSAWTYGDLMEVESRILKAIQPALCLNPIPKLDRLSNNPVSSKLNLAISTMRRKRLREISRPRDGGATMQHTVNGNAHLQSNSPNNMGAARTNGFCSDVSIPPASPLVSNHIKNQIGAGSPRIMQDQRQSVINSSAVSPMPDAMMNSASFHGKRENPEGQSHSVANLNKKARFGNMAPDCNHLQNIGSQIDSFNGPDSQWKNSLLHQQPIQRVAPYGNTDSQKCQQQMFEGGMNPQEAGVSVPVGQQVARYGLKEEPTELDKPMGSSRTVMQTMDTEMGHMEPQVSRPHQKATNQFLRPGFPQTTHWNNASQPLLENSSRKDDLFQKRKQVQSPHFSGGGLPQSPLSSKSGDFSSGSVGPHQYGPAVTSGLTVSLKEKSGMTSLASGVSDSMQRQHQAHIAAAKRRTNSLPKTPVMSGVGSPASVSNMSVPINASSPPVGNQLSVEQVMLERFSKIEMIAARYQLNFKKNKGDERAMQKTHVTPTPQMQLLLSNDSNNETVIDEVSKLSKSVIQGSANVCKRRVLTFTQTERVFQGGGTFSVVPKARTKMIMSEKPSDGTVAMHIGEIDDNDYFAAEDYLPTLPNAHFADLLASQYCSLMIHEGHFVEDNVHTKPMRAVNHHNNSTSGQPPNMHGLSPGNDMLQHPSEGVPSGPSAESVRASNGINASFNSTQNSQGTRSLPPGTTHALQQLPPRTQQPEMLPPPQQPLNQQHSLIQQQHPQFQRSSSMMMAANHSNGGGSTNHLAANKPSPIPLQILQQQQQRKMMMGLGNVGMGNMNSGMVGLGGLASHNVMGGMGVRGGSGISAPMGSIPAAMGNLGQNAMNLGQASNLASISQQLRSGQLMASKLRMVQNRINMMGGGPQSSIAGMTGGGRQMLPTSANSLSMLGPSALNRAATSINPLQRTSLATMGPPKLISSGMNLYMNQQQLQQIQQQQQMHHQRQIQQQQTQLEMSSSSPLQPVVVSPPQQVVGSPSSSMGIIPLQQMNQQQQLSPQQMGQRPPMSPQLSSGAIHHHTMSGGNHPEGACPASPQLSSQTMGSVGSMTNSPMEQQLQCVNKSNSAS</sequence>
<feature type="region of interest" description="Disordered" evidence="1">
    <location>
        <begin position="329"/>
        <end position="354"/>
    </location>
</feature>
<feature type="compositionally biased region" description="Polar residues" evidence="1">
    <location>
        <begin position="813"/>
        <end position="822"/>
    </location>
</feature>
<feature type="region of interest" description="Disordered" evidence="1">
    <location>
        <begin position="1"/>
        <end position="73"/>
    </location>
</feature>
<evidence type="ECO:0000313" key="4">
    <source>
        <dbReference type="EMBL" id="CAH9098841.1"/>
    </source>
</evidence>
<evidence type="ECO:0000256" key="1">
    <source>
        <dbReference type="SAM" id="MobiDB-lite"/>
    </source>
</evidence>
<evidence type="ECO:0000259" key="2">
    <source>
        <dbReference type="Pfam" id="PF12090"/>
    </source>
</evidence>
<dbReference type="AlphaFoldDB" id="A0AAV0DE90"/>